<evidence type="ECO:0000256" key="4">
    <source>
        <dbReference type="ARBA" id="ARBA00035302"/>
    </source>
</evidence>
<dbReference type="FunFam" id="1.10.3520.10:FF:000001">
    <property type="entry name" value="Pleckstrin domain-containing family A member 8"/>
    <property type="match status" value="1"/>
</dbReference>
<evidence type="ECO:0000256" key="1">
    <source>
        <dbReference type="ARBA" id="ARBA00008931"/>
    </source>
</evidence>
<evidence type="ECO:0000259" key="7">
    <source>
        <dbReference type="Pfam" id="PF08718"/>
    </source>
</evidence>
<evidence type="ECO:0000256" key="6">
    <source>
        <dbReference type="SAM" id="MobiDB-lite"/>
    </source>
</evidence>
<feature type="compositionally biased region" description="Low complexity" evidence="6">
    <location>
        <begin position="504"/>
        <end position="521"/>
    </location>
</feature>
<dbReference type="CDD" id="cd01433">
    <property type="entry name" value="Ribosomal_L16_L10e"/>
    <property type="match status" value="1"/>
</dbReference>
<dbReference type="InterPro" id="IPR036497">
    <property type="entry name" value="GLTP_sf"/>
</dbReference>
<dbReference type="Gene3D" id="1.10.3520.10">
    <property type="entry name" value="Glycolipid transfer protein"/>
    <property type="match status" value="1"/>
</dbReference>
<proteinExistence type="inferred from homology"/>
<keyword evidence="2" id="KW-0689">Ribosomal protein</keyword>
<dbReference type="Gene3D" id="3.90.1170.10">
    <property type="entry name" value="Ribosomal protein L10e/L16"/>
    <property type="match status" value="1"/>
</dbReference>
<dbReference type="SUPFAM" id="SSF110004">
    <property type="entry name" value="Glycolipid transfer protein, GLTP"/>
    <property type="match status" value="1"/>
</dbReference>
<dbReference type="GO" id="GO:0019843">
    <property type="term" value="F:rRNA binding"/>
    <property type="evidence" value="ECO:0007669"/>
    <property type="project" value="InterPro"/>
</dbReference>
<dbReference type="GO" id="GO:0032543">
    <property type="term" value="P:mitochondrial translation"/>
    <property type="evidence" value="ECO:0007669"/>
    <property type="project" value="TreeGrafter"/>
</dbReference>
<feature type="domain" description="Glycolipid transfer protein" evidence="7">
    <location>
        <begin position="32"/>
        <end position="173"/>
    </location>
</feature>
<dbReference type="PANTHER" id="PTHR12220">
    <property type="entry name" value="50S/60S RIBOSOMAL PROTEIN L16"/>
    <property type="match status" value="1"/>
</dbReference>
<dbReference type="AlphaFoldDB" id="A0A7R9CZW3"/>
<evidence type="ECO:0000256" key="2">
    <source>
        <dbReference type="ARBA" id="ARBA00022980"/>
    </source>
</evidence>
<dbReference type="Pfam" id="PF00252">
    <property type="entry name" value="Ribosomal_L16"/>
    <property type="match status" value="1"/>
</dbReference>
<evidence type="ECO:0000313" key="8">
    <source>
        <dbReference type="EMBL" id="CAD7404588.1"/>
    </source>
</evidence>
<dbReference type="PANTHER" id="PTHR12220:SF13">
    <property type="entry name" value="LARGE RIBOSOMAL SUBUNIT PROTEIN UL16M"/>
    <property type="match status" value="1"/>
</dbReference>
<name>A0A7R9CZW3_TIMCR</name>
<organism evidence="8">
    <name type="scientific">Timema cristinae</name>
    <name type="common">Walking stick</name>
    <dbReference type="NCBI Taxonomy" id="61476"/>
    <lineage>
        <taxon>Eukaryota</taxon>
        <taxon>Metazoa</taxon>
        <taxon>Ecdysozoa</taxon>
        <taxon>Arthropoda</taxon>
        <taxon>Hexapoda</taxon>
        <taxon>Insecta</taxon>
        <taxon>Pterygota</taxon>
        <taxon>Neoptera</taxon>
        <taxon>Polyneoptera</taxon>
        <taxon>Phasmatodea</taxon>
        <taxon>Timematodea</taxon>
        <taxon>Timematoidea</taxon>
        <taxon>Timematidae</taxon>
        <taxon>Timema</taxon>
    </lineage>
</organism>
<dbReference type="InterPro" id="IPR036920">
    <property type="entry name" value="Ribosomal_uL16_sf"/>
</dbReference>
<dbReference type="InterPro" id="IPR000114">
    <property type="entry name" value="Ribosomal_uL16_bact-type"/>
</dbReference>
<sequence>MSASNGGLPSESEKTFFTTTQLPFPDILDGKVHTQQFLEASKGVVALVDKFGKVFAPIKYDMSGNIEKLTKTYSDNPEKYTYLNDMVLHEKEKGGNVATDALLWLRRALHFVYTFFHCIVEDTEKGRKTEDLVPFLKKAYKDVLERYHGWMAQQLFSLLSRMCPTRKDLLLNISLGLENREDFVIRDMSRFLDGLEINIQALNNRSLQYAVQVCGLKYFPPPPNYDGVEFIEKPKLKVMERSPQFPGNIKPPKMIKNLKFMRGPEPLHNSLLHRQYGIIFSSCVSCVQATGGGRMRYGHFEMVRLGIGRKLDVNRMFALWRIDAPWQPVTKKGQGQRMGGGKGAIDHYVTPIKAGRVIVEIGGNCEFSEVQPMLEMVAHKLPFKAEVVSQEIMEMKAEKELREERDNINPYTFKYVVQNNMGGCQNWISPYDRRCSVQPMLEMVAHKLPFKAEVVSQEIMEMKAEKELREERDNINPYTFKYVVQNNMGGCQNWISPYDRRLRSSSPNNSSRSLKSSSTSSAAENMGFPTMVARLTSGLLPLRWALVVPPDAEGNSTKAVS</sequence>
<dbReference type="GO" id="GO:0005762">
    <property type="term" value="C:mitochondrial large ribosomal subunit"/>
    <property type="evidence" value="ECO:0007669"/>
    <property type="project" value="TreeGrafter"/>
</dbReference>
<dbReference type="SUPFAM" id="SSF54686">
    <property type="entry name" value="Ribosomal protein L16p/L10e"/>
    <property type="match status" value="1"/>
</dbReference>
<comment type="similarity">
    <text evidence="1">Belongs to the universal ribosomal protein uL16 family.</text>
</comment>
<reference evidence="8" key="1">
    <citation type="submission" date="2020-11" db="EMBL/GenBank/DDBJ databases">
        <authorList>
            <person name="Tran Van P."/>
        </authorList>
    </citation>
    <scope>NUCLEOTIDE SEQUENCE</scope>
</reference>
<gene>
    <name evidence="8" type="ORF">TCEB3V08_LOCUS7571</name>
</gene>
<dbReference type="InterPro" id="IPR014830">
    <property type="entry name" value="Glycolipid_transfer_prot_dom"/>
</dbReference>
<protein>
    <recommendedName>
        <fullName evidence="4">Large ribosomal subunit protein uL16m</fullName>
    </recommendedName>
    <alternativeName>
        <fullName evidence="5">39S ribosomal protein L16, mitochondrial</fullName>
    </alternativeName>
</protein>
<evidence type="ECO:0000256" key="5">
    <source>
        <dbReference type="ARBA" id="ARBA00035440"/>
    </source>
</evidence>
<dbReference type="InterPro" id="IPR047873">
    <property type="entry name" value="Ribosomal_uL16"/>
</dbReference>
<dbReference type="InterPro" id="IPR016180">
    <property type="entry name" value="Ribosomal_uL16_dom"/>
</dbReference>
<dbReference type="GO" id="GO:0120013">
    <property type="term" value="F:lipid transfer activity"/>
    <property type="evidence" value="ECO:0007669"/>
    <property type="project" value="InterPro"/>
</dbReference>
<feature type="region of interest" description="Disordered" evidence="6">
    <location>
        <begin position="502"/>
        <end position="523"/>
    </location>
</feature>
<evidence type="ECO:0000256" key="3">
    <source>
        <dbReference type="ARBA" id="ARBA00023274"/>
    </source>
</evidence>
<keyword evidence="3" id="KW-0687">Ribonucleoprotein</keyword>
<accession>A0A7R9CZW3</accession>
<dbReference type="Pfam" id="PF08718">
    <property type="entry name" value="GLTP"/>
    <property type="match status" value="1"/>
</dbReference>
<dbReference type="GO" id="GO:0003735">
    <property type="term" value="F:structural constituent of ribosome"/>
    <property type="evidence" value="ECO:0007669"/>
    <property type="project" value="InterPro"/>
</dbReference>
<dbReference type="EMBL" id="OC319204">
    <property type="protein sequence ID" value="CAD7404588.1"/>
    <property type="molecule type" value="Genomic_DNA"/>
</dbReference>